<protein>
    <recommendedName>
        <fullName evidence="4">Tape measure protein</fullName>
    </recommendedName>
</protein>
<gene>
    <name evidence="2" type="ORF">WKI71_36495</name>
</gene>
<evidence type="ECO:0008006" key="4">
    <source>
        <dbReference type="Google" id="ProtNLM"/>
    </source>
</evidence>
<reference evidence="2 3" key="1">
    <citation type="submission" date="2024-03" db="EMBL/GenBank/DDBJ databases">
        <title>Novel Streptomyces species of biotechnological and ecological value are a feature of Machair soil.</title>
        <authorList>
            <person name="Prole J.R."/>
            <person name="Goodfellow M."/>
            <person name="Allenby N."/>
            <person name="Ward A.C."/>
        </authorList>
    </citation>
    <scope>NUCLEOTIDE SEQUENCE [LARGE SCALE GENOMIC DNA]</scope>
    <source>
        <strain evidence="2 3">MS1.AVA.1</strain>
    </source>
</reference>
<sequence length="958" mass="100447">MLTGLTVVAGGGALALDDLKKKAKELKKPFEEWQKVANKAVAPHTEKAVKSLKSAMDDLNPVIKTGADTFGRITEKAARFVDSPAFQSAFAKNAEMGSRWVEQFAGSIGDFTMAFLDFGTKSQPALDAWQGLLGGFLDRGLPGMFKGLEQGIGGSSEFLDGLAYVINDSLLPSLGKIAGSFMEAFGPLLGEMLITAGDLVNGLASTFEGLMEVAEPVGRILADAWHATVDVLKIGAEVAGSFAKNVGGALLDALLSVAGVDTSGMAGGFTKLSDWVSANENMIRTAFYDIAGSITDMVITGLTWMPQLYDGFKGVITGILEAADYMISGLAAMFEGVPIVGDTFKEWNENFDSFAEGARGNLDSIGEGLHSYADEAIPRASRARLKMNVEEAESNLAHIKEQLKDPELTKERRARLTAEKKQAEDALAAAKRNLKDFDGTKATGRILGNATGFMGALGTVNRSKVAPKTGNITANTRPFFGALGGIAGRVVGTSYINVLYRKAGNALGGGAAGALFKADGGLVDYFAEGGVRGESHVAQIAPAGSWRVWGEPETGGEAYIPLAPAKRPRSREVAEEAVSRLGGDVQWFAKGGVTKAEAQARKNATGDLTLSYYGRMAGYKNTEFAGALGRPDGVGDLVNSLNKWRSVIKSTTHGVQESRLLKQLAVAGKALLKWETNLTKITKSLESAKTKLDGLKDAAASLKSGVRSGIIGSTNITRAAQGDGPVTVASIMGGMRQSHDKASAFSKALKDLKGKGLDKGLIQEIAQAGIEGGGLETAGALLRASSSEISSLNQFRIGIVKSADSAGTTAADAMYGAGIRAAEGLVKGLESQKKSLEKSMLDLAKFMEKSIKKALGIKSPSKVMEQVGDFTAQGFADGIRKNRAIQQAWASMLNTPQGGMSHAQGRGAVVGAGGKGEPLVIELRSSGSEIDEMLLKILRKAINVRGGNAQVVLTGRSG</sequence>
<proteinExistence type="predicted"/>
<name>A0ABU8UTE6_9ACTN</name>
<dbReference type="Proteomes" id="UP001376459">
    <property type="component" value="Unassembled WGS sequence"/>
</dbReference>
<evidence type="ECO:0000256" key="1">
    <source>
        <dbReference type="SAM" id="Coils"/>
    </source>
</evidence>
<feature type="coiled-coil region" evidence="1">
    <location>
        <begin position="382"/>
        <end position="440"/>
    </location>
</feature>
<evidence type="ECO:0000313" key="3">
    <source>
        <dbReference type="Proteomes" id="UP001376459"/>
    </source>
</evidence>
<keyword evidence="3" id="KW-1185">Reference proteome</keyword>
<keyword evidence="1" id="KW-0175">Coiled coil</keyword>
<comment type="caution">
    <text evidence="2">The sequence shown here is derived from an EMBL/GenBank/DDBJ whole genome shotgun (WGS) entry which is preliminary data.</text>
</comment>
<evidence type="ECO:0000313" key="2">
    <source>
        <dbReference type="EMBL" id="MEJ8671858.1"/>
    </source>
</evidence>
<accession>A0ABU8UTE6</accession>
<dbReference type="EMBL" id="JBBKAK010000001">
    <property type="protein sequence ID" value="MEJ8671858.1"/>
    <property type="molecule type" value="Genomic_DNA"/>
</dbReference>
<organism evidence="2 3">
    <name type="scientific">Streptomyces machairae</name>
    <dbReference type="NCBI Taxonomy" id="3134109"/>
    <lineage>
        <taxon>Bacteria</taxon>
        <taxon>Bacillati</taxon>
        <taxon>Actinomycetota</taxon>
        <taxon>Actinomycetes</taxon>
        <taxon>Kitasatosporales</taxon>
        <taxon>Streptomycetaceae</taxon>
        <taxon>Streptomyces</taxon>
    </lineage>
</organism>